<dbReference type="EMBL" id="CM000880">
    <property type="protein sequence ID" value="KQK20698.1"/>
    <property type="molecule type" value="Genomic_DNA"/>
</dbReference>
<gene>
    <name evidence="3" type="primary">LOC104581706</name>
    <name evidence="2" type="ORF">BRADI_1g56095v3</name>
</gene>
<dbReference type="RefSeq" id="XP_014752898.1">
    <property type="nucleotide sequence ID" value="XM_014897412.2"/>
</dbReference>
<feature type="transmembrane region" description="Helical" evidence="1">
    <location>
        <begin position="52"/>
        <end position="73"/>
    </location>
</feature>
<dbReference type="OrthoDB" id="674523at2759"/>
<reference evidence="2 3" key="1">
    <citation type="journal article" date="2010" name="Nature">
        <title>Genome sequencing and analysis of the model grass Brachypodium distachyon.</title>
        <authorList>
            <consortium name="International Brachypodium Initiative"/>
        </authorList>
    </citation>
    <scope>NUCLEOTIDE SEQUENCE [LARGE SCALE GENOMIC DNA]</scope>
    <source>
        <strain evidence="2 3">Bd21</strain>
    </source>
</reference>
<sequence>MEAQYDLWWGLLEEGRAPPAPAPPVTAEPIAADIAPRAARPRSMAKPDNPDWVRATRTCGNVVGIVCLVYIFLILVPRCRNRDYMLLYCVFAVVLSLGFPTLAYVLTLDVDCVDRPLIKKTYLFTRCAVELR</sequence>
<evidence type="ECO:0000313" key="3">
    <source>
        <dbReference type="EnsemblPlants" id="KQK20698"/>
    </source>
</evidence>
<feature type="transmembrane region" description="Helical" evidence="1">
    <location>
        <begin position="85"/>
        <end position="106"/>
    </location>
</feature>
<keyword evidence="1" id="KW-0812">Transmembrane</keyword>
<dbReference type="GeneID" id="104581706"/>
<dbReference type="AlphaFoldDB" id="A0A0Q3S6C2"/>
<name>A0A0Q3S6C2_BRADI</name>
<dbReference type="Gramene" id="KQK20698">
    <property type="protein sequence ID" value="KQK20698"/>
    <property type="gene ID" value="BRADI_1g56095v3"/>
</dbReference>
<dbReference type="EnsemblPlants" id="KQK20698">
    <property type="protein sequence ID" value="KQK20698"/>
    <property type="gene ID" value="BRADI_1g56095v3"/>
</dbReference>
<evidence type="ECO:0000313" key="2">
    <source>
        <dbReference type="EMBL" id="KQK20698.1"/>
    </source>
</evidence>
<dbReference type="ExpressionAtlas" id="A0A0Q3S6C2">
    <property type="expression patterns" value="baseline"/>
</dbReference>
<organism evidence="2">
    <name type="scientific">Brachypodium distachyon</name>
    <name type="common">Purple false brome</name>
    <name type="synonym">Trachynia distachya</name>
    <dbReference type="NCBI Taxonomy" id="15368"/>
    <lineage>
        <taxon>Eukaryota</taxon>
        <taxon>Viridiplantae</taxon>
        <taxon>Streptophyta</taxon>
        <taxon>Embryophyta</taxon>
        <taxon>Tracheophyta</taxon>
        <taxon>Spermatophyta</taxon>
        <taxon>Magnoliopsida</taxon>
        <taxon>Liliopsida</taxon>
        <taxon>Poales</taxon>
        <taxon>Poaceae</taxon>
        <taxon>BOP clade</taxon>
        <taxon>Pooideae</taxon>
        <taxon>Stipodae</taxon>
        <taxon>Brachypodieae</taxon>
        <taxon>Brachypodium</taxon>
    </lineage>
</organism>
<evidence type="ECO:0000256" key="1">
    <source>
        <dbReference type="SAM" id="Phobius"/>
    </source>
</evidence>
<reference evidence="2" key="2">
    <citation type="submission" date="2017-06" db="EMBL/GenBank/DDBJ databases">
        <title>WGS assembly of Brachypodium distachyon.</title>
        <authorList>
            <consortium name="The International Brachypodium Initiative"/>
            <person name="Lucas S."/>
            <person name="Harmon-Smith M."/>
            <person name="Lail K."/>
            <person name="Tice H."/>
            <person name="Grimwood J."/>
            <person name="Bruce D."/>
            <person name="Barry K."/>
            <person name="Shu S."/>
            <person name="Lindquist E."/>
            <person name="Wang M."/>
            <person name="Pitluck S."/>
            <person name="Vogel J.P."/>
            <person name="Garvin D.F."/>
            <person name="Mockler T.C."/>
            <person name="Schmutz J."/>
            <person name="Rokhsar D."/>
            <person name="Bevan M.W."/>
        </authorList>
    </citation>
    <scope>NUCLEOTIDE SEQUENCE</scope>
    <source>
        <strain evidence="2">Bd21</strain>
    </source>
</reference>
<accession>A0A0Q3S6C2</accession>
<keyword evidence="1" id="KW-1133">Transmembrane helix</keyword>
<keyword evidence="4" id="KW-1185">Reference proteome</keyword>
<dbReference type="Proteomes" id="UP000008810">
    <property type="component" value="Chromosome 1"/>
</dbReference>
<proteinExistence type="predicted"/>
<keyword evidence="1" id="KW-0472">Membrane</keyword>
<evidence type="ECO:0000313" key="4">
    <source>
        <dbReference type="Proteomes" id="UP000008810"/>
    </source>
</evidence>
<protein>
    <submittedName>
        <fullName evidence="2 3">Uncharacterized protein</fullName>
    </submittedName>
</protein>
<reference evidence="3" key="3">
    <citation type="submission" date="2018-08" db="UniProtKB">
        <authorList>
            <consortium name="EnsemblPlants"/>
        </authorList>
    </citation>
    <scope>IDENTIFICATION</scope>
    <source>
        <strain evidence="3">cv. Bd21</strain>
    </source>
</reference>